<comment type="caution">
    <text evidence="2">The sequence shown here is derived from an EMBL/GenBank/DDBJ whole genome shotgun (WGS) entry which is preliminary data.</text>
</comment>
<keyword evidence="3" id="KW-1185">Reference proteome</keyword>
<sequence>KSPQNSSRHSRENLPSSCNNNSATCISPNTPDDCSFTKGEAATVIHHLSKGKAPGPDEHHSVGNIVLFHKPSKSKTEVSSYQPISMLQTIGKVLETLLTQRRKFHLEKNNRLSNLQYGFRERKSAEMAITKLLDSIQKGKASGDHVLLLSSYIKGAFDNIQQNAIVSFLDNSKCPENIISLKIFSITGMSS</sequence>
<name>A0A4Y2PX94_ARAVE</name>
<organism evidence="2 3">
    <name type="scientific">Araneus ventricosus</name>
    <name type="common">Orbweaver spider</name>
    <name type="synonym">Epeira ventricosa</name>
    <dbReference type="NCBI Taxonomy" id="182803"/>
    <lineage>
        <taxon>Eukaryota</taxon>
        <taxon>Metazoa</taxon>
        <taxon>Ecdysozoa</taxon>
        <taxon>Arthropoda</taxon>
        <taxon>Chelicerata</taxon>
        <taxon>Arachnida</taxon>
        <taxon>Araneae</taxon>
        <taxon>Araneomorphae</taxon>
        <taxon>Entelegynae</taxon>
        <taxon>Araneoidea</taxon>
        <taxon>Araneidae</taxon>
        <taxon>Araneus</taxon>
    </lineage>
</organism>
<evidence type="ECO:0000256" key="1">
    <source>
        <dbReference type="SAM" id="MobiDB-lite"/>
    </source>
</evidence>
<proteinExistence type="predicted"/>
<feature type="non-terminal residue" evidence="2">
    <location>
        <position position="1"/>
    </location>
</feature>
<dbReference type="Proteomes" id="UP000499080">
    <property type="component" value="Unassembled WGS sequence"/>
</dbReference>
<protein>
    <submittedName>
        <fullName evidence="2">Uncharacterized protein</fullName>
    </submittedName>
</protein>
<dbReference type="AlphaFoldDB" id="A0A4Y2PX94"/>
<dbReference type="PANTHER" id="PTHR19446">
    <property type="entry name" value="REVERSE TRANSCRIPTASES"/>
    <property type="match status" value="1"/>
</dbReference>
<dbReference type="EMBL" id="BGPR01218088">
    <property type="protein sequence ID" value="GBN56515.1"/>
    <property type="molecule type" value="Genomic_DNA"/>
</dbReference>
<accession>A0A4Y2PX94</accession>
<dbReference type="OrthoDB" id="6437148at2759"/>
<evidence type="ECO:0000313" key="3">
    <source>
        <dbReference type="Proteomes" id="UP000499080"/>
    </source>
</evidence>
<reference evidence="2 3" key="1">
    <citation type="journal article" date="2019" name="Sci. Rep.">
        <title>Orb-weaving spider Araneus ventricosus genome elucidates the spidroin gene catalogue.</title>
        <authorList>
            <person name="Kono N."/>
            <person name="Nakamura H."/>
            <person name="Ohtoshi R."/>
            <person name="Moran D.A.P."/>
            <person name="Shinohara A."/>
            <person name="Yoshida Y."/>
            <person name="Fujiwara M."/>
            <person name="Mori M."/>
            <person name="Tomita M."/>
            <person name="Arakawa K."/>
        </authorList>
    </citation>
    <scope>NUCLEOTIDE SEQUENCE [LARGE SCALE GENOMIC DNA]</scope>
</reference>
<evidence type="ECO:0000313" key="2">
    <source>
        <dbReference type="EMBL" id="GBN56515.1"/>
    </source>
</evidence>
<gene>
    <name evidence="2" type="ORF">AVEN_197675_1</name>
</gene>
<feature type="region of interest" description="Disordered" evidence="1">
    <location>
        <begin position="1"/>
        <end position="21"/>
    </location>
</feature>